<reference evidence="1" key="1">
    <citation type="submission" date="2022-04" db="EMBL/GenBank/DDBJ databases">
        <title>Genome of the entomopathogenic fungus Entomophthora muscae.</title>
        <authorList>
            <person name="Elya C."/>
            <person name="Lovett B.R."/>
            <person name="Lee E."/>
            <person name="Macias A.M."/>
            <person name="Hajek A.E."/>
            <person name="De Bivort B.L."/>
            <person name="Kasson M.T."/>
            <person name="De Fine Licht H.H."/>
            <person name="Stajich J.E."/>
        </authorList>
    </citation>
    <scope>NUCLEOTIDE SEQUENCE</scope>
    <source>
        <strain evidence="1">Berkeley</strain>
    </source>
</reference>
<sequence length="152" mass="17622">MTGLTMIEKEMKVSWRCSSPKLPFSCTIYLGSDSDSTAFLSWIKRSLPSLLFYLPGSMRLRPSKRHWRRFEGTRPFPTSLPLWSNVASLLLADAVLTDLEVTQRCKCEHLITELVHQRDVIRLLIKHRVSSSKDFKWLIRCALLQPLLLLIH</sequence>
<name>A0ACC2SYR0_9FUNG</name>
<proteinExistence type="predicted"/>
<protein>
    <submittedName>
        <fullName evidence="1">Dynein heavy chain</fullName>
    </submittedName>
</protein>
<dbReference type="Proteomes" id="UP001165960">
    <property type="component" value="Unassembled WGS sequence"/>
</dbReference>
<gene>
    <name evidence="1" type="primary">DYN1_11</name>
    <name evidence="1" type="ORF">DSO57_1038309</name>
</gene>
<dbReference type="EMBL" id="QTSX02004023">
    <property type="protein sequence ID" value="KAJ9067524.1"/>
    <property type="molecule type" value="Genomic_DNA"/>
</dbReference>
<organism evidence="1 2">
    <name type="scientific">Entomophthora muscae</name>
    <dbReference type="NCBI Taxonomy" id="34485"/>
    <lineage>
        <taxon>Eukaryota</taxon>
        <taxon>Fungi</taxon>
        <taxon>Fungi incertae sedis</taxon>
        <taxon>Zoopagomycota</taxon>
        <taxon>Entomophthoromycotina</taxon>
        <taxon>Entomophthoromycetes</taxon>
        <taxon>Entomophthorales</taxon>
        <taxon>Entomophthoraceae</taxon>
        <taxon>Entomophthora</taxon>
    </lineage>
</organism>
<comment type="caution">
    <text evidence="1">The sequence shown here is derived from an EMBL/GenBank/DDBJ whole genome shotgun (WGS) entry which is preliminary data.</text>
</comment>
<evidence type="ECO:0000313" key="2">
    <source>
        <dbReference type="Proteomes" id="UP001165960"/>
    </source>
</evidence>
<keyword evidence="2" id="KW-1185">Reference proteome</keyword>
<evidence type="ECO:0000313" key="1">
    <source>
        <dbReference type="EMBL" id="KAJ9067524.1"/>
    </source>
</evidence>
<accession>A0ACC2SYR0</accession>